<dbReference type="SUPFAM" id="SSF103473">
    <property type="entry name" value="MFS general substrate transporter"/>
    <property type="match status" value="1"/>
</dbReference>
<organism evidence="2 3">
    <name type="scientific">Streptomyces lonegramiae</name>
    <dbReference type="NCBI Taxonomy" id="3075524"/>
    <lineage>
        <taxon>Bacteria</taxon>
        <taxon>Bacillati</taxon>
        <taxon>Actinomycetota</taxon>
        <taxon>Actinomycetes</taxon>
        <taxon>Kitasatosporales</taxon>
        <taxon>Streptomycetaceae</taxon>
        <taxon>Streptomyces</taxon>
    </lineage>
</organism>
<accession>A0ABU2XZA6</accession>
<evidence type="ECO:0000313" key="3">
    <source>
        <dbReference type="Proteomes" id="UP001180754"/>
    </source>
</evidence>
<sequence>MEKKIVDVGEVIDSAKFFWVPFWISLMMIIIMLTDGFDLFTMGYVGPHLLEDWGITRAQLGPVNSAGLVG</sequence>
<evidence type="ECO:0000313" key="2">
    <source>
        <dbReference type="EMBL" id="MDT0550832.1"/>
    </source>
</evidence>
<proteinExistence type="predicted"/>
<evidence type="ECO:0008006" key="4">
    <source>
        <dbReference type="Google" id="ProtNLM"/>
    </source>
</evidence>
<dbReference type="InterPro" id="IPR036259">
    <property type="entry name" value="MFS_trans_sf"/>
</dbReference>
<keyword evidence="3" id="KW-1185">Reference proteome</keyword>
<keyword evidence="1" id="KW-0472">Membrane</keyword>
<evidence type="ECO:0000256" key="1">
    <source>
        <dbReference type="SAM" id="Phobius"/>
    </source>
</evidence>
<name>A0ABU2XZA6_9ACTN</name>
<feature type="transmembrane region" description="Helical" evidence="1">
    <location>
        <begin position="20"/>
        <end position="40"/>
    </location>
</feature>
<comment type="caution">
    <text evidence="2">The sequence shown here is derived from an EMBL/GenBank/DDBJ whole genome shotgun (WGS) entry which is preliminary data.</text>
</comment>
<reference evidence="2" key="1">
    <citation type="submission" date="2024-05" db="EMBL/GenBank/DDBJ databases">
        <title>30 novel species of actinomycetes from the DSMZ collection.</title>
        <authorList>
            <person name="Nouioui I."/>
        </authorList>
    </citation>
    <scope>NUCLEOTIDE SEQUENCE</scope>
    <source>
        <strain evidence="2">DSM 41529</strain>
    </source>
</reference>
<protein>
    <recommendedName>
        <fullName evidence="4">MFS transporter</fullName>
    </recommendedName>
</protein>
<dbReference type="EMBL" id="JAVRFD010000503">
    <property type="protein sequence ID" value="MDT0550832.1"/>
    <property type="molecule type" value="Genomic_DNA"/>
</dbReference>
<keyword evidence="1" id="KW-1133">Transmembrane helix</keyword>
<keyword evidence="1" id="KW-0812">Transmembrane</keyword>
<dbReference type="Proteomes" id="UP001180754">
    <property type="component" value="Unassembled WGS sequence"/>
</dbReference>
<gene>
    <name evidence="2" type="ORF">RND15_50625</name>
</gene>
<feature type="non-terminal residue" evidence="2">
    <location>
        <position position="70"/>
    </location>
</feature>